<organism evidence="2 3">
    <name type="scientific">Kribbella jiaozuonensis</name>
    <dbReference type="NCBI Taxonomy" id="2575441"/>
    <lineage>
        <taxon>Bacteria</taxon>
        <taxon>Bacillati</taxon>
        <taxon>Actinomycetota</taxon>
        <taxon>Actinomycetes</taxon>
        <taxon>Propionibacteriales</taxon>
        <taxon>Kribbellaceae</taxon>
        <taxon>Kribbella</taxon>
    </lineage>
</organism>
<keyword evidence="3" id="KW-1185">Reference proteome</keyword>
<keyword evidence="1" id="KW-0472">Membrane</keyword>
<feature type="transmembrane region" description="Helical" evidence="1">
    <location>
        <begin position="27"/>
        <end position="48"/>
    </location>
</feature>
<keyword evidence="1" id="KW-1133">Transmembrane helix</keyword>
<accession>A0A4U3LZ78</accession>
<keyword evidence="1" id="KW-0812">Transmembrane</keyword>
<feature type="transmembrane region" description="Helical" evidence="1">
    <location>
        <begin position="155"/>
        <end position="178"/>
    </location>
</feature>
<comment type="caution">
    <text evidence="2">The sequence shown here is derived from an EMBL/GenBank/DDBJ whole genome shotgun (WGS) entry which is preliminary data.</text>
</comment>
<evidence type="ECO:0000313" key="3">
    <source>
        <dbReference type="Proteomes" id="UP000305836"/>
    </source>
</evidence>
<protein>
    <recommendedName>
        <fullName evidence="4">DUF4386 family protein</fullName>
    </recommendedName>
</protein>
<evidence type="ECO:0000313" key="2">
    <source>
        <dbReference type="EMBL" id="TKK81501.1"/>
    </source>
</evidence>
<feature type="transmembrane region" description="Helical" evidence="1">
    <location>
        <begin position="185"/>
        <end position="203"/>
    </location>
</feature>
<sequence length="237" mass="24870">MDTYIKASSAESNQATALSRFGRSGPIAGLAFVVLMVVGSMLIGDVPLPDAPAQEITAYLADAGRHTTNLIGAYLWVLGALAFLGFLVRLRNELRRAEGGQGTVSNIAFGAGVAFSAVWMGAAAAYAAIPYAIALRGASVTDVDLVRVLPPLGRLALLLGGGFSGILVILAAAVVIFRTAVFPKWLAWLGIVASIALLFDVVYVNITPFWAWVGVASIVMLVRRGSSITNHNIKELS</sequence>
<dbReference type="RefSeq" id="WP_137252213.1">
    <property type="nucleotide sequence ID" value="NZ_JBHSPQ010000004.1"/>
</dbReference>
<feature type="transmembrane region" description="Helical" evidence="1">
    <location>
        <begin position="68"/>
        <end position="88"/>
    </location>
</feature>
<dbReference type="AlphaFoldDB" id="A0A4U3LZ78"/>
<name>A0A4U3LZ78_9ACTN</name>
<evidence type="ECO:0008006" key="4">
    <source>
        <dbReference type="Google" id="ProtNLM"/>
    </source>
</evidence>
<dbReference type="EMBL" id="SZPZ01000001">
    <property type="protein sequence ID" value="TKK81501.1"/>
    <property type="molecule type" value="Genomic_DNA"/>
</dbReference>
<dbReference type="Proteomes" id="UP000305836">
    <property type="component" value="Unassembled WGS sequence"/>
</dbReference>
<gene>
    <name evidence="2" type="ORF">FDA38_01195</name>
</gene>
<feature type="transmembrane region" description="Helical" evidence="1">
    <location>
        <begin position="109"/>
        <end position="135"/>
    </location>
</feature>
<evidence type="ECO:0000256" key="1">
    <source>
        <dbReference type="SAM" id="Phobius"/>
    </source>
</evidence>
<reference evidence="2 3" key="1">
    <citation type="submission" date="2019-04" db="EMBL/GenBank/DDBJ databases">
        <title>Kribbella sp. NEAU-THZ 27 nov., a novel actinomycete isolated from soil.</title>
        <authorList>
            <person name="Duan L."/>
        </authorList>
    </citation>
    <scope>NUCLEOTIDE SEQUENCE [LARGE SCALE GENOMIC DNA]</scope>
    <source>
        <strain evidence="3">NEAU-THZ27</strain>
    </source>
</reference>
<proteinExistence type="predicted"/>